<evidence type="ECO:0000313" key="2">
    <source>
        <dbReference type="EMBL" id="RJE26376.1"/>
    </source>
</evidence>
<dbReference type="OrthoDB" id="4361504at2759"/>
<accession>A0A3A2ZTI1</accession>
<gene>
    <name evidence="2" type="ORF">PHISCL_01263</name>
</gene>
<proteinExistence type="predicted"/>
<protein>
    <recommendedName>
        <fullName evidence="4">MARVEL domain-containing protein</fullName>
    </recommendedName>
</protein>
<keyword evidence="1" id="KW-1133">Transmembrane helix</keyword>
<evidence type="ECO:0000313" key="3">
    <source>
        <dbReference type="Proteomes" id="UP000266188"/>
    </source>
</evidence>
<keyword evidence="3" id="KW-1185">Reference proteome</keyword>
<comment type="caution">
    <text evidence="2">The sequence shown here is derived from an EMBL/GenBank/DDBJ whole genome shotgun (WGS) entry which is preliminary data.</text>
</comment>
<dbReference type="Proteomes" id="UP000266188">
    <property type="component" value="Unassembled WGS sequence"/>
</dbReference>
<sequence length="187" mass="20698">MYPISNKTQCITLAFRSIALISSLISWACLIYADQEHERGDISNGDLSTPFVSPVLYCVEFAFVWSLIAIPIQFSSPYGIHPGIYVTFDPLSWISILITTIFYFILMIPYSMLYNSAARYSCRSPAFTLCNGEAVAITELVAAAFALLSVILHFGLFVWACRATDKLKKSVRAGSDKVPEKISSVDA</sequence>
<feature type="transmembrane region" description="Helical" evidence="1">
    <location>
        <begin position="93"/>
        <end position="114"/>
    </location>
</feature>
<reference evidence="3" key="1">
    <citation type="submission" date="2017-02" db="EMBL/GenBank/DDBJ databases">
        <authorList>
            <person name="Tafer H."/>
            <person name="Lopandic K."/>
        </authorList>
    </citation>
    <scope>NUCLEOTIDE SEQUENCE [LARGE SCALE GENOMIC DNA]</scope>
    <source>
        <strain evidence="3">CBS 366.77</strain>
    </source>
</reference>
<keyword evidence="1" id="KW-0812">Transmembrane</keyword>
<evidence type="ECO:0008006" key="4">
    <source>
        <dbReference type="Google" id="ProtNLM"/>
    </source>
</evidence>
<feature type="transmembrane region" description="Helical" evidence="1">
    <location>
        <begin position="12"/>
        <end position="33"/>
    </location>
</feature>
<feature type="transmembrane region" description="Helical" evidence="1">
    <location>
        <begin position="134"/>
        <end position="160"/>
    </location>
</feature>
<evidence type="ECO:0000256" key="1">
    <source>
        <dbReference type="SAM" id="Phobius"/>
    </source>
</evidence>
<dbReference type="EMBL" id="MVGC01000023">
    <property type="protein sequence ID" value="RJE26376.1"/>
    <property type="molecule type" value="Genomic_DNA"/>
</dbReference>
<name>A0A3A2ZTI1_9EURO</name>
<keyword evidence="1" id="KW-0472">Membrane</keyword>
<feature type="transmembrane region" description="Helical" evidence="1">
    <location>
        <begin position="53"/>
        <end position="72"/>
    </location>
</feature>
<dbReference type="AlphaFoldDB" id="A0A3A2ZTI1"/>
<organism evidence="2 3">
    <name type="scientific">Aspergillus sclerotialis</name>
    <dbReference type="NCBI Taxonomy" id="2070753"/>
    <lineage>
        <taxon>Eukaryota</taxon>
        <taxon>Fungi</taxon>
        <taxon>Dikarya</taxon>
        <taxon>Ascomycota</taxon>
        <taxon>Pezizomycotina</taxon>
        <taxon>Eurotiomycetes</taxon>
        <taxon>Eurotiomycetidae</taxon>
        <taxon>Eurotiales</taxon>
        <taxon>Aspergillaceae</taxon>
        <taxon>Aspergillus</taxon>
        <taxon>Aspergillus subgen. Polypaecilum</taxon>
    </lineage>
</organism>